<reference evidence="4" key="1">
    <citation type="journal article" date="2020" name="Fungal Divers.">
        <title>Resolving the Mortierellaceae phylogeny through synthesis of multi-gene phylogenetics and phylogenomics.</title>
        <authorList>
            <person name="Vandepol N."/>
            <person name="Liber J."/>
            <person name="Desiro A."/>
            <person name="Na H."/>
            <person name="Kennedy M."/>
            <person name="Barry K."/>
            <person name="Grigoriev I.V."/>
            <person name="Miller A.N."/>
            <person name="O'Donnell K."/>
            <person name="Stajich J.E."/>
            <person name="Bonito G."/>
        </authorList>
    </citation>
    <scope>NUCLEOTIDE SEQUENCE</scope>
    <source>
        <strain evidence="4">MES-2147</strain>
    </source>
</reference>
<accession>A0A9P6IMR1</accession>
<evidence type="ECO:0000256" key="1">
    <source>
        <dbReference type="PROSITE-ProRule" id="PRU00723"/>
    </source>
</evidence>
<dbReference type="AlphaFoldDB" id="A0A9P6IMR1"/>
<sequence>MSTAAKDRAPAPLDPFGNEVCLLFLKYGKCRYKKKCKLSHVLPDKDAPFMQKVTPTATEQPDVDPGPKIAFSVRKVPYARRLPSPSTYLTKRENRASTLPENEVTRQGSKKKEEQQKTAQQMIGNHDVEMSGQNTDQINLCTSSTANNRTATTNTTLDDSEMAPLTEQKDQQVKMKPKRSAKTRPECLLASLFTTIIQDSAARERYRQPPVNTFEITNSASKAQTSKKAESILRLKVKSRSASKPSAPISQFSATSTAYSTNEAGASSEKVEQWYITNKAHLDTASRRLMVLTKPKTVHQRSQLKTMRKHHWECRTEIEHQLKMNAPAMYSLKIARTRIDWERVAPYITLMIQAAFKMDIEHQHLPVVGTTLCVLLEHKDLSGLVCEELLVSWGLTEIDARRFTDHLWEVMVAAAGEADLRGGKGFGIRVRQYEETKDYRRVQSRLLELNKAPTCKP</sequence>
<dbReference type="InterPro" id="IPR000571">
    <property type="entry name" value="Znf_CCCH"/>
</dbReference>
<evidence type="ECO:0000256" key="2">
    <source>
        <dbReference type="SAM" id="MobiDB-lite"/>
    </source>
</evidence>
<organism evidence="4 5">
    <name type="scientific">Modicella reniformis</name>
    <dbReference type="NCBI Taxonomy" id="1440133"/>
    <lineage>
        <taxon>Eukaryota</taxon>
        <taxon>Fungi</taxon>
        <taxon>Fungi incertae sedis</taxon>
        <taxon>Mucoromycota</taxon>
        <taxon>Mortierellomycotina</taxon>
        <taxon>Mortierellomycetes</taxon>
        <taxon>Mortierellales</taxon>
        <taxon>Mortierellaceae</taxon>
        <taxon>Modicella</taxon>
    </lineage>
</organism>
<evidence type="ECO:0000259" key="3">
    <source>
        <dbReference type="PROSITE" id="PS50103"/>
    </source>
</evidence>
<dbReference type="EMBL" id="JAAAHW010009511">
    <property type="protein sequence ID" value="KAF9939724.1"/>
    <property type="molecule type" value="Genomic_DNA"/>
</dbReference>
<name>A0A9P6IMR1_9FUNG</name>
<proteinExistence type="predicted"/>
<feature type="zinc finger region" description="C3H1-type" evidence="1">
    <location>
        <begin position="15"/>
        <end position="43"/>
    </location>
</feature>
<evidence type="ECO:0000313" key="5">
    <source>
        <dbReference type="Proteomes" id="UP000749646"/>
    </source>
</evidence>
<dbReference type="Proteomes" id="UP000749646">
    <property type="component" value="Unassembled WGS sequence"/>
</dbReference>
<keyword evidence="1" id="KW-0862">Zinc</keyword>
<feature type="domain" description="C3H1-type" evidence="3">
    <location>
        <begin position="15"/>
        <end position="43"/>
    </location>
</feature>
<comment type="caution">
    <text evidence="4">The sequence shown here is derived from an EMBL/GenBank/DDBJ whole genome shotgun (WGS) entry which is preliminary data.</text>
</comment>
<dbReference type="PROSITE" id="PS50103">
    <property type="entry name" value="ZF_C3H1"/>
    <property type="match status" value="1"/>
</dbReference>
<dbReference type="OrthoDB" id="5964700at2759"/>
<protein>
    <recommendedName>
        <fullName evidence="3">C3H1-type domain-containing protein</fullName>
    </recommendedName>
</protein>
<evidence type="ECO:0000313" key="4">
    <source>
        <dbReference type="EMBL" id="KAF9939724.1"/>
    </source>
</evidence>
<keyword evidence="1" id="KW-0479">Metal-binding</keyword>
<gene>
    <name evidence="4" type="ORF">BGZ65_009721</name>
</gene>
<keyword evidence="1" id="KW-0863">Zinc-finger</keyword>
<dbReference type="GO" id="GO:0008270">
    <property type="term" value="F:zinc ion binding"/>
    <property type="evidence" value="ECO:0007669"/>
    <property type="project" value="UniProtKB-KW"/>
</dbReference>
<feature type="region of interest" description="Disordered" evidence="2">
    <location>
        <begin position="82"/>
        <end position="118"/>
    </location>
</feature>
<keyword evidence="5" id="KW-1185">Reference proteome</keyword>